<dbReference type="GeneID" id="10973814"/>
<evidence type="ECO:0000313" key="1">
    <source>
        <dbReference type="EMBL" id="ABY47821.1"/>
    </source>
</evidence>
<dbReference type="Pfam" id="PF08087">
    <property type="entry name" value="Toxin_18"/>
    <property type="match status" value="1"/>
</dbReference>
<dbReference type="EMBL" id="EU255577">
    <property type="protein sequence ID" value="ABY47821.1"/>
    <property type="molecule type" value="Genomic_DNA"/>
</dbReference>
<proteinExistence type="predicted"/>
<protein>
    <submittedName>
        <fullName evidence="1">Conotoxin-like peptide</fullName>
    </submittedName>
</protein>
<reference evidence="1 2" key="1">
    <citation type="journal article" date="2008" name="Virus Genes">
        <title>Genomic sequence analysis of a granulovirus isolated from the Old World bollworm, Helicoverpa armigera.</title>
        <authorList>
            <person name="Harrison R.L."/>
            <person name="Popham H.J."/>
        </authorList>
    </citation>
    <scope>NUCLEOTIDE SEQUENCE [LARGE SCALE GENOMIC DNA]</scope>
</reference>
<evidence type="ECO:0000313" key="2">
    <source>
        <dbReference type="Proteomes" id="UP000203266"/>
    </source>
</evidence>
<sequence length="62" mass="7030">MLQNLCKIRKNAFKYILILFLIAAAMTTDTAYACTETGRNCQYSYECCSGACSAVFKYCLHR</sequence>
<dbReference type="InterPro" id="IPR012623">
    <property type="entry name" value="Toxin_18"/>
</dbReference>
<dbReference type="KEGG" id="vg:10973814"/>
<name>A9YMX2_9BBAC</name>
<dbReference type="OrthoDB" id="27523at10239"/>
<dbReference type="RefSeq" id="YP_001649112.1">
    <property type="nucleotide sequence ID" value="NC_010240.1"/>
</dbReference>
<dbReference type="Proteomes" id="UP000203266">
    <property type="component" value="Segment"/>
</dbReference>
<accession>A9YMX2</accession>
<organism evidence="1 2">
    <name type="scientific">Helicoverpa armigera granulovirus</name>
    <dbReference type="NCBI Taxonomy" id="489830"/>
    <lineage>
        <taxon>Viruses</taxon>
        <taxon>Viruses incertae sedis</taxon>
        <taxon>Naldaviricetes</taxon>
        <taxon>Lefavirales</taxon>
        <taxon>Baculoviridae</taxon>
        <taxon>Betabaculovirus</taxon>
        <taxon>Betabaculovirus helarmigerae</taxon>
    </lineage>
</organism>
<keyword evidence="2" id="KW-1185">Reference proteome</keyword>